<evidence type="ECO:0000313" key="2">
    <source>
        <dbReference type="EMBL" id="AZZ56822.1"/>
    </source>
</evidence>
<dbReference type="Proteomes" id="UP000283946">
    <property type="component" value="Chromosome"/>
</dbReference>
<feature type="transmembrane region" description="Helical" evidence="1">
    <location>
        <begin position="41"/>
        <end position="61"/>
    </location>
</feature>
<proteinExistence type="predicted"/>
<gene>
    <name evidence="2" type="ORF">C7V51_13770</name>
</gene>
<dbReference type="RefSeq" id="WP_104266028.1">
    <property type="nucleotide sequence ID" value="NZ_CP028130.1"/>
</dbReference>
<name>A0AAD1AEH5_9MICO</name>
<keyword evidence="1" id="KW-1133">Transmembrane helix</keyword>
<organism evidence="2 3">
    <name type="scientific">Rathayibacter iranicus</name>
    <dbReference type="NCBI Taxonomy" id="59737"/>
    <lineage>
        <taxon>Bacteria</taxon>
        <taxon>Bacillati</taxon>
        <taxon>Actinomycetota</taxon>
        <taxon>Actinomycetes</taxon>
        <taxon>Micrococcales</taxon>
        <taxon>Microbacteriaceae</taxon>
        <taxon>Rathayibacter</taxon>
    </lineage>
</organism>
<protein>
    <submittedName>
        <fullName evidence="2">Uncharacterized protein</fullName>
    </submittedName>
</protein>
<keyword evidence="1" id="KW-0472">Membrane</keyword>
<evidence type="ECO:0000313" key="3">
    <source>
        <dbReference type="Proteomes" id="UP000283946"/>
    </source>
</evidence>
<dbReference type="KEGG" id="ria:C7V51_13770"/>
<reference evidence="2 3" key="1">
    <citation type="submission" date="2018-03" db="EMBL/GenBank/DDBJ databases">
        <title>Bacteriophage NCPPB3778 and a type I-E CRISPR drive the evolution of the US Biological Select Agent, Rathayibacter toxicus.</title>
        <authorList>
            <person name="Davis E.W.II."/>
            <person name="Tabima J.F."/>
            <person name="Weisberg A.J."/>
            <person name="Dantas Lopes L."/>
            <person name="Wiseman M.S."/>
            <person name="Wiseman M.S."/>
            <person name="Pupko T."/>
            <person name="Belcher M.S."/>
            <person name="Sechler A.J."/>
            <person name="Tancos M.A."/>
            <person name="Schroeder B.K."/>
            <person name="Murray T.D."/>
            <person name="Luster D.G."/>
            <person name="Schneider W.L."/>
            <person name="Rogers E."/>
            <person name="Andreote F.D."/>
            <person name="Grunwald N.J."/>
            <person name="Putnam M.L."/>
            <person name="Chang J.H."/>
        </authorList>
    </citation>
    <scope>NUCLEOTIDE SEQUENCE [LARGE SCALE GENOMIC DNA]</scope>
    <source>
        <strain evidence="2 3">NCCPB 2253</strain>
    </source>
</reference>
<sequence length="89" mass="9524">MRAWDGEGAGWTSAAEAARGPEWATRGLLLIGGLLVAGKSAWFFGLGIVLLVTAGTVPGTVEGEWAGRLRPVRGDRRYAPGRWVRMRSS</sequence>
<accession>A0AAD1AEH5</accession>
<keyword evidence="1" id="KW-0812">Transmembrane</keyword>
<dbReference type="AlphaFoldDB" id="A0AAD1AEH5"/>
<evidence type="ECO:0000256" key="1">
    <source>
        <dbReference type="SAM" id="Phobius"/>
    </source>
</evidence>
<dbReference type="EMBL" id="CP028130">
    <property type="protein sequence ID" value="AZZ56822.1"/>
    <property type="molecule type" value="Genomic_DNA"/>
</dbReference>